<dbReference type="AlphaFoldDB" id="A0A5A7PLX8"/>
<feature type="region of interest" description="Disordered" evidence="1">
    <location>
        <begin position="1"/>
        <end position="131"/>
    </location>
</feature>
<feature type="compositionally biased region" description="Basic and acidic residues" evidence="1">
    <location>
        <begin position="7"/>
        <end position="27"/>
    </location>
</feature>
<protein>
    <submittedName>
        <fullName evidence="2">Polypyrimidine tract-binding protein 3</fullName>
    </submittedName>
</protein>
<feature type="compositionally biased region" description="Basic and acidic residues" evidence="1">
    <location>
        <begin position="34"/>
        <end position="43"/>
    </location>
</feature>
<sequence>MKGFEWFSHRPEAVDVEQPREAHDRTRFSLSGAPDRENPERPAHGAGDAASDEIDERGGAWPQAAKEPAAGGSGGGGHRLEVGPRGLLDEAVPDADVRSGRGHEGRAGLGGVDRGRRQQVPERGVAGKEDDDDVAAAVVVVVVEVEVEVEVLWSERRASWATAEAELRRRRSGWSWYGGVSGTAP</sequence>
<evidence type="ECO:0000313" key="2">
    <source>
        <dbReference type="EMBL" id="GER33760.1"/>
    </source>
</evidence>
<reference evidence="3" key="1">
    <citation type="journal article" date="2019" name="Curr. Biol.">
        <title>Genome Sequence of Striga asiatica Provides Insight into the Evolution of Plant Parasitism.</title>
        <authorList>
            <person name="Yoshida S."/>
            <person name="Kim S."/>
            <person name="Wafula E.K."/>
            <person name="Tanskanen J."/>
            <person name="Kim Y.M."/>
            <person name="Honaas L."/>
            <person name="Yang Z."/>
            <person name="Spallek T."/>
            <person name="Conn C.E."/>
            <person name="Ichihashi Y."/>
            <person name="Cheong K."/>
            <person name="Cui S."/>
            <person name="Der J.P."/>
            <person name="Gundlach H."/>
            <person name="Jiao Y."/>
            <person name="Hori C."/>
            <person name="Ishida J.K."/>
            <person name="Kasahara H."/>
            <person name="Kiba T."/>
            <person name="Kim M.S."/>
            <person name="Koo N."/>
            <person name="Laohavisit A."/>
            <person name="Lee Y.H."/>
            <person name="Lumba S."/>
            <person name="McCourt P."/>
            <person name="Mortimer J.C."/>
            <person name="Mutuku J.M."/>
            <person name="Nomura T."/>
            <person name="Sasaki-Sekimoto Y."/>
            <person name="Seto Y."/>
            <person name="Wang Y."/>
            <person name="Wakatake T."/>
            <person name="Sakakibara H."/>
            <person name="Demura T."/>
            <person name="Yamaguchi S."/>
            <person name="Yoneyama K."/>
            <person name="Manabe R.I."/>
            <person name="Nelson D.C."/>
            <person name="Schulman A.H."/>
            <person name="Timko M.P."/>
            <person name="dePamphilis C.W."/>
            <person name="Choi D."/>
            <person name="Shirasu K."/>
        </authorList>
    </citation>
    <scope>NUCLEOTIDE SEQUENCE [LARGE SCALE GENOMIC DNA]</scope>
    <source>
        <strain evidence="3">cv. UVA1</strain>
    </source>
</reference>
<evidence type="ECO:0000256" key="1">
    <source>
        <dbReference type="SAM" id="MobiDB-lite"/>
    </source>
</evidence>
<dbReference type="EMBL" id="BKCP01004783">
    <property type="protein sequence ID" value="GER33760.1"/>
    <property type="molecule type" value="Genomic_DNA"/>
</dbReference>
<keyword evidence="3" id="KW-1185">Reference proteome</keyword>
<proteinExistence type="predicted"/>
<feature type="compositionally biased region" description="Basic and acidic residues" evidence="1">
    <location>
        <begin position="95"/>
        <end position="106"/>
    </location>
</feature>
<organism evidence="2 3">
    <name type="scientific">Striga asiatica</name>
    <name type="common">Asiatic witchweed</name>
    <name type="synonym">Buchnera asiatica</name>
    <dbReference type="NCBI Taxonomy" id="4170"/>
    <lineage>
        <taxon>Eukaryota</taxon>
        <taxon>Viridiplantae</taxon>
        <taxon>Streptophyta</taxon>
        <taxon>Embryophyta</taxon>
        <taxon>Tracheophyta</taxon>
        <taxon>Spermatophyta</taxon>
        <taxon>Magnoliopsida</taxon>
        <taxon>eudicotyledons</taxon>
        <taxon>Gunneridae</taxon>
        <taxon>Pentapetalae</taxon>
        <taxon>asterids</taxon>
        <taxon>lamiids</taxon>
        <taxon>Lamiales</taxon>
        <taxon>Orobanchaceae</taxon>
        <taxon>Buchnereae</taxon>
        <taxon>Striga</taxon>
    </lineage>
</organism>
<accession>A0A5A7PLX8</accession>
<gene>
    <name evidence="2" type="ORF">STAS_09921</name>
</gene>
<comment type="caution">
    <text evidence="2">The sequence shown here is derived from an EMBL/GenBank/DDBJ whole genome shotgun (WGS) entry which is preliminary data.</text>
</comment>
<dbReference type="Proteomes" id="UP000325081">
    <property type="component" value="Unassembled WGS sequence"/>
</dbReference>
<feature type="compositionally biased region" description="Basic and acidic residues" evidence="1">
    <location>
        <begin position="113"/>
        <end position="128"/>
    </location>
</feature>
<evidence type="ECO:0000313" key="3">
    <source>
        <dbReference type="Proteomes" id="UP000325081"/>
    </source>
</evidence>
<name>A0A5A7PLX8_STRAF</name>